<reference evidence="1" key="1">
    <citation type="submission" date="2025-08" db="UniProtKB">
        <authorList>
            <consortium name="Ensembl"/>
        </authorList>
    </citation>
    <scope>IDENTIFICATION</scope>
</reference>
<protein>
    <submittedName>
        <fullName evidence="1">Uncharacterized protein</fullName>
    </submittedName>
</protein>
<proteinExistence type="predicted"/>
<dbReference type="Ensembl" id="ENSSDUT00000022679.1">
    <property type="protein sequence ID" value="ENSSDUP00000022271.1"/>
    <property type="gene ID" value="ENSSDUG00000016205.1"/>
</dbReference>
<evidence type="ECO:0000313" key="1">
    <source>
        <dbReference type="Ensembl" id="ENSSDUP00000022271.1"/>
    </source>
</evidence>
<dbReference type="GeneTree" id="ENSGT00940000180279"/>
<evidence type="ECO:0000313" key="2">
    <source>
        <dbReference type="Proteomes" id="UP000261420"/>
    </source>
</evidence>
<reference evidence="1" key="2">
    <citation type="submission" date="2025-09" db="UniProtKB">
        <authorList>
            <consortium name="Ensembl"/>
        </authorList>
    </citation>
    <scope>IDENTIFICATION</scope>
</reference>
<keyword evidence="2" id="KW-1185">Reference proteome</keyword>
<sequence>MCVRNNRGNLLPTPLAAGRTVSKQVLLRHPSVQTTCSGSYWCTVVCTLVRLCKEVLPQQHSGQHENLKSTFIYSTTLLISYSSLMLKTRITTSRSYPSATQTSSRLHPCLSSQIKY</sequence>
<name>A0A3B4UUJ5_SERDU</name>
<dbReference type="Proteomes" id="UP000261420">
    <property type="component" value="Unplaced"/>
</dbReference>
<accession>A0A3B4UUJ5</accession>
<dbReference type="AlphaFoldDB" id="A0A3B4UUJ5"/>
<organism evidence="1 2">
    <name type="scientific">Seriola dumerili</name>
    <name type="common">Greater amberjack</name>
    <name type="synonym">Caranx dumerili</name>
    <dbReference type="NCBI Taxonomy" id="41447"/>
    <lineage>
        <taxon>Eukaryota</taxon>
        <taxon>Metazoa</taxon>
        <taxon>Chordata</taxon>
        <taxon>Craniata</taxon>
        <taxon>Vertebrata</taxon>
        <taxon>Euteleostomi</taxon>
        <taxon>Actinopterygii</taxon>
        <taxon>Neopterygii</taxon>
        <taxon>Teleostei</taxon>
        <taxon>Neoteleostei</taxon>
        <taxon>Acanthomorphata</taxon>
        <taxon>Carangaria</taxon>
        <taxon>Carangiformes</taxon>
        <taxon>Carangidae</taxon>
        <taxon>Seriola</taxon>
    </lineage>
</organism>